<organism evidence="4 5">
    <name type="scientific">Lasius platythorax</name>
    <dbReference type="NCBI Taxonomy" id="488582"/>
    <lineage>
        <taxon>Eukaryota</taxon>
        <taxon>Metazoa</taxon>
        <taxon>Ecdysozoa</taxon>
        <taxon>Arthropoda</taxon>
        <taxon>Hexapoda</taxon>
        <taxon>Insecta</taxon>
        <taxon>Pterygota</taxon>
        <taxon>Neoptera</taxon>
        <taxon>Endopterygota</taxon>
        <taxon>Hymenoptera</taxon>
        <taxon>Apocrita</taxon>
        <taxon>Aculeata</taxon>
        <taxon>Formicoidea</taxon>
        <taxon>Formicidae</taxon>
        <taxon>Formicinae</taxon>
        <taxon>Lasius</taxon>
        <taxon>Lasius</taxon>
    </lineage>
</organism>
<keyword evidence="5" id="KW-1185">Reference proteome</keyword>
<dbReference type="SMART" id="SM00595">
    <property type="entry name" value="MADF"/>
    <property type="match status" value="1"/>
</dbReference>
<feature type="domain" description="MADF" evidence="2">
    <location>
        <begin position="12"/>
        <end position="106"/>
    </location>
</feature>
<proteinExistence type="predicted"/>
<dbReference type="Pfam" id="PF10545">
    <property type="entry name" value="MADF_DNA_bdg"/>
    <property type="match status" value="1"/>
</dbReference>
<evidence type="ECO:0008006" key="6">
    <source>
        <dbReference type="Google" id="ProtNLM"/>
    </source>
</evidence>
<evidence type="ECO:0000256" key="1">
    <source>
        <dbReference type="PROSITE-ProRule" id="PRU00371"/>
    </source>
</evidence>
<dbReference type="PANTHER" id="PTHR21505">
    <property type="entry name" value="MADF DOMAIN-CONTAINING PROTEIN-RELATED"/>
    <property type="match status" value="1"/>
</dbReference>
<dbReference type="GO" id="GO:0003677">
    <property type="term" value="F:DNA binding"/>
    <property type="evidence" value="ECO:0007669"/>
    <property type="project" value="InterPro"/>
</dbReference>
<evidence type="ECO:0000313" key="4">
    <source>
        <dbReference type="EMBL" id="CAL1673533.1"/>
    </source>
</evidence>
<dbReference type="Proteomes" id="UP001497644">
    <property type="component" value="Chromosome 1"/>
</dbReference>
<evidence type="ECO:0000259" key="3">
    <source>
        <dbReference type="PROSITE" id="PS51031"/>
    </source>
</evidence>
<dbReference type="EMBL" id="OZ034824">
    <property type="protein sequence ID" value="CAL1673533.1"/>
    <property type="molecule type" value="Genomic_DNA"/>
</dbReference>
<protein>
    <recommendedName>
        <fullName evidence="6">MADF domain-containing protein</fullName>
    </recommendedName>
</protein>
<dbReference type="PROSITE" id="PS51031">
    <property type="entry name" value="BESS"/>
    <property type="match status" value="1"/>
</dbReference>
<reference evidence="4 5" key="1">
    <citation type="submission" date="2024-04" db="EMBL/GenBank/DDBJ databases">
        <authorList>
            <consortium name="Molecular Ecology Group"/>
        </authorList>
    </citation>
    <scope>NUCLEOTIDE SEQUENCE [LARGE SCALE GENOMIC DNA]</scope>
</reference>
<dbReference type="PANTHER" id="PTHR21505:SF8">
    <property type="entry name" value="DPT-YFP REPRESSOR BY OVEREXPRESSION, ISOFORM D-RELATED"/>
    <property type="match status" value="1"/>
</dbReference>
<comment type="subcellular location">
    <subcellularLocation>
        <location evidence="1">Nucleus</location>
    </subcellularLocation>
</comment>
<accession>A0AAV2N345</accession>
<dbReference type="PROSITE" id="PS51029">
    <property type="entry name" value="MADF"/>
    <property type="match status" value="1"/>
</dbReference>
<keyword evidence="1" id="KW-0539">Nucleus</keyword>
<evidence type="ECO:0000313" key="5">
    <source>
        <dbReference type="Proteomes" id="UP001497644"/>
    </source>
</evidence>
<evidence type="ECO:0000259" key="2">
    <source>
        <dbReference type="PROSITE" id="PS51029"/>
    </source>
</evidence>
<feature type="domain" description="BESS" evidence="3">
    <location>
        <begin position="242"/>
        <end position="281"/>
    </location>
</feature>
<name>A0AAV2N345_9HYME</name>
<dbReference type="InterPro" id="IPR004210">
    <property type="entry name" value="BESS_motif"/>
</dbReference>
<dbReference type="InterPro" id="IPR006578">
    <property type="entry name" value="MADF-dom"/>
</dbReference>
<dbReference type="GO" id="GO:0005634">
    <property type="term" value="C:nucleus"/>
    <property type="evidence" value="ECO:0007669"/>
    <property type="project" value="UniProtKB-SubCell"/>
</dbReference>
<gene>
    <name evidence="4" type="ORF">LPLAT_LOCUS404</name>
</gene>
<dbReference type="AlphaFoldDB" id="A0AAV2N345"/>
<sequence length="338" mass="38725">MPNVWTGDDTEKLIALYGQYQCLWNPFHSEFNSTSSRYKAYKKIKNSINIPGLTICDCIERITNVKKEYCYELSKITAAIFCEKLYAPKAKWFKRMHVLFFPYIPTSLYSDFKKQDSNKQKFNDISTQDSLLHTSLEKSKDETVCSNDICGTCELQEIKLCLKLRDTIHSASKSQDALVPSEAIQTIDVATEISNGVITENEAQTDRFHERKYIAGIDKEKKDRSTYTDDISVEVYGRRKTEDSFDIFGKSIAFQLRTIDIKTAVELKKEIQNLITKARLKTLNSKLMDWSGSSICCCDCSDCKVMCKNETCSCGLTLKECLLLTKIKENKGYGFCYK</sequence>